<gene>
    <name evidence="2" type="ORF">V6N11_066697</name>
</gene>
<organism evidence="2 3">
    <name type="scientific">Hibiscus sabdariffa</name>
    <name type="common">roselle</name>
    <dbReference type="NCBI Taxonomy" id="183260"/>
    <lineage>
        <taxon>Eukaryota</taxon>
        <taxon>Viridiplantae</taxon>
        <taxon>Streptophyta</taxon>
        <taxon>Embryophyta</taxon>
        <taxon>Tracheophyta</taxon>
        <taxon>Spermatophyta</taxon>
        <taxon>Magnoliopsida</taxon>
        <taxon>eudicotyledons</taxon>
        <taxon>Gunneridae</taxon>
        <taxon>Pentapetalae</taxon>
        <taxon>rosids</taxon>
        <taxon>malvids</taxon>
        <taxon>Malvales</taxon>
        <taxon>Malvaceae</taxon>
        <taxon>Malvoideae</taxon>
        <taxon>Hibiscus</taxon>
    </lineage>
</organism>
<keyword evidence="1" id="KW-0812">Transmembrane</keyword>
<sequence>MPVSLMVSAVDSRSSHQLGKSCNGFCSMSSFVSDSEGPWWRFPLYSRSLMIRSLYLIYRETILRPWSSLGDFSMIVVGKCWPRFLLNLRVSSFHVLCVATVCFLWIEGQGATLLGSALFTFAFVVLLVYPVCLWFGFRPVVMRFSPPPVPFLVVSVLL</sequence>
<protein>
    <recommendedName>
        <fullName evidence="4">Transmembrane protein</fullName>
    </recommendedName>
</protein>
<accession>A0ABR1ZFX8</accession>
<feature type="transmembrane region" description="Helical" evidence="1">
    <location>
        <begin position="112"/>
        <end position="137"/>
    </location>
</feature>
<evidence type="ECO:0008006" key="4">
    <source>
        <dbReference type="Google" id="ProtNLM"/>
    </source>
</evidence>
<dbReference type="Proteomes" id="UP001396334">
    <property type="component" value="Unassembled WGS sequence"/>
</dbReference>
<comment type="caution">
    <text evidence="2">The sequence shown here is derived from an EMBL/GenBank/DDBJ whole genome shotgun (WGS) entry which is preliminary data.</text>
</comment>
<evidence type="ECO:0000313" key="3">
    <source>
        <dbReference type="Proteomes" id="UP001396334"/>
    </source>
</evidence>
<keyword evidence="1" id="KW-1133">Transmembrane helix</keyword>
<keyword evidence="1" id="KW-0472">Membrane</keyword>
<evidence type="ECO:0000313" key="2">
    <source>
        <dbReference type="EMBL" id="KAK8479404.1"/>
    </source>
</evidence>
<keyword evidence="3" id="KW-1185">Reference proteome</keyword>
<proteinExistence type="predicted"/>
<evidence type="ECO:0000256" key="1">
    <source>
        <dbReference type="SAM" id="Phobius"/>
    </source>
</evidence>
<dbReference type="EMBL" id="JBBPBN010001187">
    <property type="protein sequence ID" value="KAK8479404.1"/>
    <property type="molecule type" value="Genomic_DNA"/>
</dbReference>
<name>A0ABR1ZFX8_9ROSI</name>
<feature type="transmembrane region" description="Helical" evidence="1">
    <location>
        <begin position="84"/>
        <end position="106"/>
    </location>
</feature>
<reference evidence="2 3" key="1">
    <citation type="journal article" date="2024" name="G3 (Bethesda)">
        <title>Genome assembly of Hibiscus sabdariffa L. provides insights into metabolisms of medicinal natural products.</title>
        <authorList>
            <person name="Kim T."/>
        </authorList>
    </citation>
    <scope>NUCLEOTIDE SEQUENCE [LARGE SCALE GENOMIC DNA]</scope>
    <source>
        <strain evidence="2">TK-2024</strain>
        <tissue evidence="2">Old leaves</tissue>
    </source>
</reference>